<evidence type="ECO:0000259" key="9">
    <source>
        <dbReference type="Pfam" id="PF10017"/>
    </source>
</evidence>
<comment type="catalytic activity">
    <reaction evidence="8">
        <text>4-(3-methylbut-2-enyl)-L-tryptophan + S-adenosyl-L-methionine = 4-(3-methylbut-2-enyl)-L-abrine + S-adenosyl-L-homocysteine + H(+)</text>
        <dbReference type="Rhea" id="RHEA:34435"/>
        <dbReference type="ChEBI" id="CHEBI:15378"/>
        <dbReference type="ChEBI" id="CHEBI:57856"/>
        <dbReference type="ChEBI" id="CHEBI:58209"/>
        <dbReference type="ChEBI" id="CHEBI:59789"/>
        <dbReference type="ChEBI" id="CHEBI:67248"/>
        <dbReference type="EC" id="2.1.1.261"/>
    </reaction>
</comment>
<evidence type="ECO:0000256" key="6">
    <source>
        <dbReference type="ARBA" id="ARBA00022679"/>
    </source>
</evidence>
<dbReference type="Proteomes" id="UP000827284">
    <property type="component" value="Unassembled WGS sequence"/>
</dbReference>
<organism evidence="10 11">
    <name type="scientific">Entomortierella parvispora</name>
    <dbReference type="NCBI Taxonomy" id="205924"/>
    <lineage>
        <taxon>Eukaryota</taxon>
        <taxon>Fungi</taxon>
        <taxon>Fungi incertae sedis</taxon>
        <taxon>Mucoromycota</taxon>
        <taxon>Mortierellomycotina</taxon>
        <taxon>Mortierellomycetes</taxon>
        <taxon>Mortierellales</taxon>
        <taxon>Mortierellaceae</taxon>
        <taxon>Entomortierella</taxon>
    </lineage>
</organism>
<reference evidence="10" key="1">
    <citation type="submission" date="2021-11" db="EMBL/GenBank/DDBJ databases">
        <authorList>
            <person name="Herlambang A."/>
            <person name="Guo Y."/>
            <person name="Takashima Y."/>
            <person name="Nishizawa T."/>
        </authorList>
    </citation>
    <scope>NUCLEOTIDE SEQUENCE</scope>
    <source>
        <strain evidence="10">E1425</strain>
    </source>
</reference>
<dbReference type="EC" id="2.1.1.261" evidence="7"/>
<evidence type="ECO:0000313" key="11">
    <source>
        <dbReference type="Proteomes" id="UP000827284"/>
    </source>
</evidence>
<gene>
    <name evidence="10" type="ORF">EMPS_01409</name>
</gene>
<dbReference type="EMBL" id="BQFW01000002">
    <property type="protein sequence ID" value="GJJ69063.1"/>
    <property type="molecule type" value="Genomic_DNA"/>
</dbReference>
<proteinExistence type="inferred from homology"/>
<keyword evidence="6" id="KW-0808">Transferase</keyword>
<keyword evidence="5" id="KW-0489">Methyltransferase</keyword>
<comment type="caution">
    <text evidence="10">The sequence shown here is derived from an EMBL/GenBank/DDBJ whole genome shotgun (WGS) entry which is preliminary data.</text>
</comment>
<protein>
    <recommendedName>
        <fullName evidence="7">4-dimethylallyltryptophan N-methyltransferase</fullName>
        <ecNumber evidence="7">2.1.1.261</ecNumber>
    </recommendedName>
</protein>
<evidence type="ECO:0000313" key="10">
    <source>
        <dbReference type="EMBL" id="GJJ69063.1"/>
    </source>
</evidence>
<evidence type="ECO:0000256" key="2">
    <source>
        <dbReference type="ARBA" id="ARBA00008361"/>
    </source>
</evidence>
<dbReference type="InterPro" id="IPR029063">
    <property type="entry name" value="SAM-dependent_MTases_sf"/>
</dbReference>
<dbReference type="InterPro" id="IPR019257">
    <property type="entry name" value="MeTrfase_dom"/>
</dbReference>
<dbReference type="PANTHER" id="PTHR43397">
    <property type="entry name" value="ERGOTHIONEINE BIOSYNTHESIS PROTEIN 1"/>
    <property type="match status" value="1"/>
</dbReference>
<evidence type="ECO:0000256" key="5">
    <source>
        <dbReference type="ARBA" id="ARBA00022603"/>
    </source>
</evidence>
<dbReference type="NCBIfam" id="TIGR03439">
    <property type="entry name" value="methyl_EasF"/>
    <property type="match status" value="1"/>
</dbReference>
<feature type="domain" description="Histidine-specific methyltransferase SAM-dependent" evidence="9">
    <location>
        <begin position="45"/>
        <end position="344"/>
    </location>
</feature>
<comment type="pathway">
    <text evidence="1">Alkaloid biosynthesis; ergot alkaloid biosynthesis.</text>
</comment>
<dbReference type="Gene3D" id="3.40.50.150">
    <property type="entry name" value="Vaccinia Virus protein VP39"/>
    <property type="match status" value="1"/>
</dbReference>
<evidence type="ECO:0000256" key="1">
    <source>
        <dbReference type="ARBA" id="ARBA00005107"/>
    </source>
</evidence>
<keyword evidence="11" id="KW-1185">Reference proteome</keyword>
<name>A0A9P3H2T9_9FUNG</name>
<dbReference type="InterPro" id="IPR017805">
    <property type="entry name" value="SAM_MeTrfase_EasF-type_put"/>
</dbReference>
<comment type="similarity">
    <text evidence="2">Belongs to the methyltransferase superfamily.</text>
</comment>
<dbReference type="PANTHER" id="PTHR43397:SF1">
    <property type="entry name" value="ERGOTHIONEINE BIOSYNTHESIS PROTEIN 1"/>
    <property type="match status" value="1"/>
</dbReference>
<dbReference type="AlphaFoldDB" id="A0A9P3H2T9"/>
<evidence type="ECO:0000256" key="8">
    <source>
        <dbReference type="ARBA" id="ARBA00049425"/>
    </source>
</evidence>
<comment type="subunit">
    <text evidence="3">Homodimer.</text>
</comment>
<evidence type="ECO:0000256" key="4">
    <source>
        <dbReference type="ARBA" id="ARBA00022589"/>
    </source>
</evidence>
<dbReference type="GO" id="GO:0009820">
    <property type="term" value="P:alkaloid metabolic process"/>
    <property type="evidence" value="ECO:0007669"/>
    <property type="project" value="UniProtKB-KW"/>
</dbReference>
<keyword evidence="4" id="KW-0017">Alkaloid metabolism</keyword>
<dbReference type="InterPro" id="IPR017804">
    <property type="entry name" value="MeTrfase_EgtD-like"/>
</dbReference>
<accession>A0A9P3H2T9</accession>
<dbReference type="GO" id="GO:0032259">
    <property type="term" value="P:methylation"/>
    <property type="evidence" value="ECO:0007669"/>
    <property type="project" value="UniProtKB-KW"/>
</dbReference>
<dbReference type="PIRSF" id="PIRSF018005">
    <property type="entry name" value="UCP018005"/>
    <property type="match status" value="1"/>
</dbReference>
<dbReference type="GO" id="GO:0008168">
    <property type="term" value="F:methyltransferase activity"/>
    <property type="evidence" value="ECO:0007669"/>
    <property type="project" value="UniProtKB-KW"/>
</dbReference>
<evidence type="ECO:0000256" key="7">
    <source>
        <dbReference type="ARBA" id="ARBA00039094"/>
    </source>
</evidence>
<dbReference type="InterPro" id="IPR051128">
    <property type="entry name" value="EgtD_Methyltrsf_superfamily"/>
</dbReference>
<dbReference type="OrthoDB" id="659at2759"/>
<sequence length="365" mass="40343">MISIRNATSRWLTSIPVFHTKEKTDSPEILDISQGDELDDLDGLKNRIVEGLFQASPGKRQIPIEVMYQGDGADLYATAASSPGYYLHQAERQIIKTHAKEIASYIADRTDIIELGAGSLEKTQVLLQAVAQAPQIVSGIDYYALDINREALVESLASLSPLQGIKYRGLFGTYNNGLHHIASLRLRRDVKSVPRVFMWLGSGIENMPPETAVEMVKSITNVMVDGDMMLVGMDGWASSDASIDGAYECLEKLVLNTLKNVNEILGESMFDKSKFVYSTQVNRLGGRNECCSMASEAIDLNCGGKSVRMEQGERILVVPSYKYTDNQVTDTVKSTGCLEAVQRFGTPSDADVQYGVWLWRKVTHQ</sequence>
<dbReference type="Pfam" id="PF10017">
    <property type="entry name" value="Methyltransf_33"/>
    <property type="match status" value="1"/>
</dbReference>
<evidence type="ECO:0000256" key="3">
    <source>
        <dbReference type="ARBA" id="ARBA00011738"/>
    </source>
</evidence>
<reference evidence="10" key="2">
    <citation type="journal article" date="2022" name="Microbiol. Resour. Announc.">
        <title>Whole-Genome Sequence of Entomortierella parvispora E1425, a Mucoromycotan Fungus Associated with Burkholderiaceae-Related Endosymbiotic Bacteria.</title>
        <authorList>
            <person name="Herlambang A."/>
            <person name="Guo Y."/>
            <person name="Takashima Y."/>
            <person name="Narisawa K."/>
            <person name="Ohta H."/>
            <person name="Nishizawa T."/>
        </authorList>
    </citation>
    <scope>NUCLEOTIDE SEQUENCE</scope>
    <source>
        <strain evidence="10">E1425</strain>
    </source>
</reference>